<comment type="caution">
    <text evidence="1">The sequence shown here is derived from an EMBL/GenBank/DDBJ whole genome shotgun (WGS) entry which is preliminary data.</text>
</comment>
<dbReference type="AlphaFoldDB" id="A0A7C3KHF5"/>
<gene>
    <name evidence="1" type="ORF">ENR64_22220</name>
</gene>
<evidence type="ECO:0000313" key="1">
    <source>
        <dbReference type="EMBL" id="HFN00411.1"/>
    </source>
</evidence>
<sequence length="429" mass="49378">MSTWVANYSRLSEQDEQKLYDHLLNLVQQEMPEQLIARFRQLFIDGVGYPDAEVLSAIDRIAASKLADQEFRFVLNRCCHILVNRWQTRPQSQAAIPQLISIFEEPPSRYVTEFGRSRSVRRLRSLISDFVESEQFLALQRLGRVVSESQDTAVNSSVGLLIRRYPYLYEHCLLADGSTYEQQQAVRELQAKAQRQYEIDLSQYVTYQVRRSQIAQSASPELASRLLKPVKNPTLLSDRDLCTALKHFAGKSQGAQTYRDVAQRFITGSAHAQSFRAFKDDLYQYITSSVNSDYGGRQFNNQLYSQLRDTLPDSDSQKINDFLIVRTCSQLLNFLTVDSQHRPQHFVFIDLIANLGPTLTTGLLLKIVLICRKVKPYLEKRFSILFNHYEQCTSDTVTWFVQMMENLNVALSTNFSTIDLSFINQFALA</sequence>
<name>A0A7C3KHF5_9CYAN</name>
<reference evidence="1" key="1">
    <citation type="journal article" date="2020" name="mSystems">
        <title>Genome- and Community-Level Interaction Insights into Carbon Utilization and Element Cycling Functions of Hydrothermarchaeota in Hydrothermal Sediment.</title>
        <authorList>
            <person name="Zhou Z."/>
            <person name="Liu Y."/>
            <person name="Xu W."/>
            <person name="Pan J."/>
            <person name="Luo Z.H."/>
            <person name="Li M."/>
        </authorList>
    </citation>
    <scope>NUCLEOTIDE SEQUENCE [LARGE SCALE GENOMIC DNA]</scope>
    <source>
        <strain evidence="1">SpSt-418</strain>
    </source>
</reference>
<protein>
    <submittedName>
        <fullName evidence="1">Uncharacterized protein</fullName>
    </submittedName>
</protein>
<accession>A0A7C3KHF5</accession>
<dbReference type="EMBL" id="DSRU01000321">
    <property type="protein sequence ID" value="HFN00411.1"/>
    <property type="molecule type" value="Genomic_DNA"/>
</dbReference>
<organism evidence="1">
    <name type="scientific">Oscillatoriales cyanobacterium SpSt-418</name>
    <dbReference type="NCBI Taxonomy" id="2282169"/>
    <lineage>
        <taxon>Bacteria</taxon>
        <taxon>Bacillati</taxon>
        <taxon>Cyanobacteriota</taxon>
        <taxon>Cyanophyceae</taxon>
        <taxon>Oscillatoriophycideae</taxon>
        <taxon>Oscillatoriales</taxon>
    </lineage>
</organism>
<proteinExistence type="predicted"/>